<dbReference type="InterPro" id="IPR054722">
    <property type="entry name" value="PolX-like_BBD"/>
</dbReference>
<dbReference type="Pfam" id="PF22936">
    <property type="entry name" value="Pol_BBD"/>
    <property type="match status" value="1"/>
</dbReference>
<reference evidence="3" key="2">
    <citation type="submission" date="2022-01" db="EMBL/GenBank/DDBJ databases">
        <authorList>
            <person name="Yamashiro T."/>
            <person name="Shiraishi A."/>
            <person name="Satake H."/>
            <person name="Nakayama K."/>
        </authorList>
    </citation>
    <scope>NUCLEOTIDE SEQUENCE</scope>
</reference>
<dbReference type="Proteomes" id="UP001151760">
    <property type="component" value="Unassembled WGS sequence"/>
</dbReference>
<comment type="caution">
    <text evidence="3">The sequence shown here is derived from an EMBL/GenBank/DDBJ whole genome shotgun (WGS) entry which is preliminary data.</text>
</comment>
<keyword evidence="4" id="KW-1185">Reference proteome</keyword>
<accession>A0ABQ5GSG5</accession>
<feature type="region of interest" description="Disordered" evidence="1">
    <location>
        <begin position="389"/>
        <end position="435"/>
    </location>
</feature>
<sequence length="536" mass="61262">MTGDRSQLTNFVNKFLGTVKFGNDHVAKILEYGDYQIGNVKLSKVYYVEGLRHNLFSIGKFCDSNLEVAFRQHTCFIRNLEVDYDVDPRETFLEDGKSFIDVLWLKILTLEVDDEADYIRLELSSSRMENTTFKQVDVTLTKPLIEEPPKLELKDLPSHLEYAFLEGTDKLPVIISKELKEDEKATLLKVLKRLQTSGSTSKKGEFENYGLSPKSKLSKILDAGLIYPNLIECFRGNVAKILLLQEFDVIIRDKKREENLAADHLSRLENPHEGALEKKEINETFPLETLGIISSHNDSSTPWFADIANYHAGNFVTIWIESILPKIEKTVNEQLEAEVLTRSSNESKTSHVVVANLSELELKKILKDKIESNKYEMLLRIKTKNPTLDQTGVSKRRSAGKELRFGRTRPHQEFETGVTEDQPNEETSQLPDWFQKPAKPPHSPILIGTKTFPDAHLWTCSTLAKLFGPDGRSAESARDVYYKCRIIAVTKLQIVEWHGYKHLDWITLNVDREIESYINSRKATSKGFAFKTSKTC</sequence>
<feature type="compositionally biased region" description="Polar residues" evidence="1">
    <location>
        <begin position="419"/>
        <end position="430"/>
    </location>
</feature>
<gene>
    <name evidence="3" type="ORF">Tco_1044965</name>
</gene>
<proteinExistence type="predicted"/>
<organism evidence="3 4">
    <name type="scientific">Tanacetum coccineum</name>
    <dbReference type="NCBI Taxonomy" id="301880"/>
    <lineage>
        <taxon>Eukaryota</taxon>
        <taxon>Viridiplantae</taxon>
        <taxon>Streptophyta</taxon>
        <taxon>Embryophyta</taxon>
        <taxon>Tracheophyta</taxon>
        <taxon>Spermatophyta</taxon>
        <taxon>Magnoliopsida</taxon>
        <taxon>eudicotyledons</taxon>
        <taxon>Gunneridae</taxon>
        <taxon>Pentapetalae</taxon>
        <taxon>asterids</taxon>
        <taxon>campanulids</taxon>
        <taxon>Asterales</taxon>
        <taxon>Asteraceae</taxon>
        <taxon>Asteroideae</taxon>
        <taxon>Anthemideae</taxon>
        <taxon>Anthemidinae</taxon>
        <taxon>Tanacetum</taxon>
    </lineage>
</organism>
<evidence type="ECO:0000259" key="2">
    <source>
        <dbReference type="Pfam" id="PF22936"/>
    </source>
</evidence>
<evidence type="ECO:0000313" key="3">
    <source>
        <dbReference type="EMBL" id="GJT78240.1"/>
    </source>
</evidence>
<dbReference type="EMBL" id="BQNB010018784">
    <property type="protein sequence ID" value="GJT78240.1"/>
    <property type="molecule type" value="Genomic_DNA"/>
</dbReference>
<feature type="compositionally biased region" description="Basic and acidic residues" evidence="1">
    <location>
        <begin position="399"/>
        <end position="414"/>
    </location>
</feature>
<reference evidence="3" key="1">
    <citation type="journal article" date="2022" name="Int. J. Mol. Sci.">
        <title>Draft Genome of Tanacetum Coccineum: Genomic Comparison of Closely Related Tanacetum-Family Plants.</title>
        <authorList>
            <person name="Yamashiro T."/>
            <person name="Shiraishi A."/>
            <person name="Nakayama K."/>
            <person name="Satake H."/>
        </authorList>
    </citation>
    <scope>NUCLEOTIDE SEQUENCE</scope>
</reference>
<evidence type="ECO:0000313" key="4">
    <source>
        <dbReference type="Proteomes" id="UP001151760"/>
    </source>
</evidence>
<name>A0ABQ5GSG5_9ASTR</name>
<feature type="domain" description="Retrovirus-related Pol polyprotein from transposon TNT 1-94-like beta-barrel" evidence="2">
    <location>
        <begin position="1"/>
        <end position="64"/>
    </location>
</feature>
<protein>
    <recommendedName>
        <fullName evidence="2">Retrovirus-related Pol polyprotein from transposon TNT 1-94-like beta-barrel domain-containing protein</fullName>
    </recommendedName>
</protein>
<evidence type="ECO:0000256" key="1">
    <source>
        <dbReference type="SAM" id="MobiDB-lite"/>
    </source>
</evidence>